<evidence type="ECO:0000256" key="2">
    <source>
        <dbReference type="SAM" id="MobiDB-lite"/>
    </source>
</evidence>
<feature type="region of interest" description="Disordered" evidence="2">
    <location>
        <begin position="133"/>
        <end position="339"/>
    </location>
</feature>
<organism evidence="3 4">
    <name type="scientific">Novosphingobium guangzhouense</name>
    <dbReference type="NCBI Taxonomy" id="1850347"/>
    <lineage>
        <taxon>Bacteria</taxon>
        <taxon>Pseudomonadati</taxon>
        <taxon>Pseudomonadota</taxon>
        <taxon>Alphaproteobacteria</taxon>
        <taxon>Sphingomonadales</taxon>
        <taxon>Sphingomonadaceae</taxon>
        <taxon>Novosphingobium</taxon>
    </lineage>
</organism>
<keyword evidence="4" id="KW-1185">Reference proteome</keyword>
<feature type="compositionally biased region" description="Low complexity" evidence="2">
    <location>
        <begin position="257"/>
        <end position="274"/>
    </location>
</feature>
<evidence type="ECO:0000256" key="1">
    <source>
        <dbReference type="ARBA" id="ARBA00007031"/>
    </source>
</evidence>
<evidence type="ECO:0008006" key="5">
    <source>
        <dbReference type="Google" id="ProtNLM"/>
    </source>
</evidence>
<comment type="similarity">
    <text evidence="1">Belongs to the ros/MucR family.</text>
</comment>
<dbReference type="GO" id="GO:0003677">
    <property type="term" value="F:DNA binding"/>
    <property type="evidence" value="ECO:0007669"/>
    <property type="project" value="InterPro"/>
</dbReference>
<protein>
    <recommendedName>
        <fullName evidence="5">MucR family transcriptional regulator</fullName>
    </recommendedName>
</protein>
<evidence type="ECO:0000313" key="3">
    <source>
        <dbReference type="EMBL" id="PNU03595.1"/>
    </source>
</evidence>
<sequence length="339" mass="35047">MAETENPADLTALTVELLSAYLTNNTVGSEDLPRLIRETRLALTEDTAPKPVMEEQQTFTPAVSIRKSLSSSAHIVSLIDGKPYKTLKRHLASNGLTPEAYRERYKLPADYPMVAPDFTAKRRAIAERIGLGNRPKPAVSESAEKPVTAAASAANAEPVTDGKPAKAETSAAKTPTGKGASPKSVKPAGKLKRKAAPKPTKVDGDAPVVAASEGDKAPSVEPVAPEAKAKPKSSSTSEVTGVKPTPKKRAAGKGSQADGASAAIAAATPSAAPEPDAKPPRKPRGKLGLFGKGQATPSEGAPAAEGETNSEPLQADKPGKAPRPKRMARTPKPTTDDAS</sequence>
<gene>
    <name evidence="3" type="ORF">A8V01_23545</name>
</gene>
<name>A0A2K2FXS6_9SPHN</name>
<dbReference type="Gene3D" id="1.10.10.1550">
    <property type="entry name" value="ROS/MUCR transcriptional regulator protein"/>
    <property type="match status" value="1"/>
</dbReference>
<evidence type="ECO:0000313" key="4">
    <source>
        <dbReference type="Proteomes" id="UP000236327"/>
    </source>
</evidence>
<reference evidence="3 4" key="1">
    <citation type="submission" date="2016-05" db="EMBL/GenBank/DDBJ databases">
        <title>Complete genome sequence of Novosphingobium guangzhouense SA925(T).</title>
        <authorList>
            <person name="Sha S."/>
        </authorList>
    </citation>
    <scope>NUCLEOTIDE SEQUENCE [LARGE SCALE GENOMIC DNA]</scope>
    <source>
        <strain evidence="3 4">SA925</strain>
    </source>
</reference>
<feature type="compositionally biased region" description="Basic residues" evidence="2">
    <location>
        <begin position="320"/>
        <end position="329"/>
    </location>
</feature>
<dbReference type="OrthoDB" id="9809693at2"/>
<dbReference type="Proteomes" id="UP000236327">
    <property type="component" value="Unassembled WGS sequence"/>
</dbReference>
<dbReference type="EMBL" id="LYMM01000048">
    <property type="protein sequence ID" value="PNU03595.1"/>
    <property type="molecule type" value="Genomic_DNA"/>
</dbReference>
<comment type="caution">
    <text evidence="3">The sequence shown here is derived from an EMBL/GenBank/DDBJ whole genome shotgun (WGS) entry which is preliminary data.</text>
</comment>
<dbReference type="Pfam" id="PF05443">
    <property type="entry name" value="ROS_MUCR"/>
    <property type="match status" value="1"/>
</dbReference>
<dbReference type="GO" id="GO:0008270">
    <property type="term" value="F:zinc ion binding"/>
    <property type="evidence" value="ECO:0007669"/>
    <property type="project" value="InterPro"/>
</dbReference>
<accession>A0A2K2FXS6</accession>
<dbReference type="InterPro" id="IPR008807">
    <property type="entry name" value="ROS_MUCR"/>
</dbReference>
<dbReference type="GO" id="GO:0006355">
    <property type="term" value="P:regulation of DNA-templated transcription"/>
    <property type="evidence" value="ECO:0007669"/>
    <property type="project" value="InterPro"/>
</dbReference>
<proteinExistence type="inferred from homology"/>
<dbReference type="AlphaFoldDB" id="A0A2K2FXS6"/>
<dbReference type="RefSeq" id="WP_103097434.1">
    <property type="nucleotide sequence ID" value="NZ_LYMM01000048.1"/>
</dbReference>
<dbReference type="InterPro" id="IPR041920">
    <property type="entry name" value="ROS/MUCR_sf"/>
</dbReference>